<evidence type="ECO:0000256" key="2">
    <source>
        <dbReference type="SAM" id="SignalP"/>
    </source>
</evidence>
<sequence length="242" mass="26812">MMSVTTVWIQWLSKPSLLLMMSEAGVEVQESEAIDDLCVTARSLVRKGTSKETGVGNTAVLGEPVPVSKLIKHVPPQLTERENSGSANVTTRSWYSQIPTFQGIRGQARDGKAAVGKIDRSRDIVCLNCQQKGNLKRVELISEQINEFLMKDSYSDDDDISASDEDDPDYRQEVSADSNSEEIESSSSSSEEETVSWFTNSQQPACKQVHQFDNRAWSHGDTKTLITRGCAAERWLDCSPTT</sequence>
<reference evidence="3 4" key="1">
    <citation type="submission" date="2023-02" db="EMBL/GenBank/DDBJ databases">
        <title>LHISI_Scaffold_Assembly.</title>
        <authorList>
            <person name="Stuart O.P."/>
            <person name="Cleave R."/>
            <person name="Magrath M.J.L."/>
            <person name="Mikheyev A.S."/>
        </authorList>
    </citation>
    <scope>NUCLEOTIDE SEQUENCE [LARGE SCALE GENOMIC DNA]</scope>
    <source>
        <strain evidence="3">Daus_M_001</strain>
        <tissue evidence="3">Leg muscle</tissue>
    </source>
</reference>
<feature type="signal peptide" evidence="2">
    <location>
        <begin position="1"/>
        <end position="24"/>
    </location>
</feature>
<feature type="compositionally biased region" description="Acidic residues" evidence="1">
    <location>
        <begin position="179"/>
        <end position="194"/>
    </location>
</feature>
<feature type="region of interest" description="Disordered" evidence="1">
    <location>
        <begin position="152"/>
        <end position="200"/>
    </location>
</feature>
<protein>
    <submittedName>
        <fullName evidence="3">Uncharacterized protein</fullName>
    </submittedName>
</protein>
<proteinExistence type="predicted"/>
<organism evidence="3 4">
    <name type="scientific">Dryococelus australis</name>
    <dbReference type="NCBI Taxonomy" id="614101"/>
    <lineage>
        <taxon>Eukaryota</taxon>
        <taxon>Metazoa</taxon>
        <taxon>Ecdysozoa</taxon>
        <taxon>Arthropoda</taxon>
        <taxon>Hexapoda</taxon>
        <taxon>Insecta</taxon>
        <taxon>Pterygota</taxon>
        <taxon>Neoptera</taxon>
        <taxon>Polyneoptera</taxon>
        <taxon>Phasmatodea</taxon>
        <taxon>Verophasmatodea</taxon>
        <taxon>Anareolatae</taxon>
        <taxon>Phasmatidae</taxon>
        <taxon>Eurycanthinae</taxon>
        <taxon>Dryococelus</taxon>
    </lineage>
</organism>
<dbReference type="EMBL" id="JARBHB010000011">
    <property type="protein sequence ID" value="KAJ8872957.1"/>
    <property type="molecule type" value="Genomic_DNA"/>
</dbReference>
<keyword evidence="2" id="KW-0732">Signal</keyword>
<comment type="caution">
    <text evidence="3">The sequence shown here is derived from an EMBL/GenBank/DDBJ whole genome shotgun (WGS) entry which is preliminary data.</text>
</comment>
<feature type="chain" id="PRO_5046732966" evidence="2">
    <location>
        <begin position="25"/>
        <end position="242"/>
    </location>
</feature>
<feature type="compositionally biased region" description="Acidic residues" evidence="1">
    <location>
        <begin position="155"/>
        <end position="168"/>
    </location>
</feature>
<evidence type="ECO:0000313" key="3">
    <source>
        <dbReference type="EMBL" id="KAJ8872957.1"/>
    </source>
</evidence>
<gene>
    <name evidence="3" type="ORF">PR048_026573</name>
</gene>
<dbReference type="Proteomes" id="UP001159363">
    <property type="component" value="Chromosome 10"/>
</dbReference>
<name>A0ABQ9GLP3_9NEOP</name>
<evidence type="ECO:0000313" key="4">
    <source>
        <dbReference type="Proteomes" id="UP001159363"/>
    </source>
</evidence>
<accession>A0ABQ9GLP3</accession>
<keyword evidence="4" id="KW-1185">Reference proteome</keyword>
<evidence type="ECO:0000256" key="1">
    <source>
        <dbReference type="SAM" id="MobiDB-lite"/>
    </source>
</evidence>